<dbReference type="InterPro" id="IPR036388">
    <property type="entry name" value="WH-like_DNA-bd_sf"/>
</dbReference>
<name>A0ABT4YUB0_9VIBR</name>
<reference evidence="5 6" key="1">
    <citation type="submission" date="2023-01" db="EMBL/GenBank/DDBJ databases">
        <title>Vibrio sp. KJ40-1 sp.nov, isolated from marine algae.</title>
        <authorList>
            <person name="Butt M."/>
            <person name="Kim J.M.J."/>
            <person name="Jeon C.O.C."/>
        </authorList>
    </citation>
    <scope>NUCLEOTIDE SEQUENCE [LARGE SCALE GENOMIC DNA]</scope>
    <source>
        <strain evidence="5 6">KJ40-1</strain>
    </source>
</reference>
<keyword evidence="3" id="KW-0804">Transcription</keyword>
<keyword evidence="1" id="KW-0805">Transcription regulation</keyword>
<keyword evidence="2" id="KW-0238">DNA-binding</keyword>
<dbReference type="SUPFAM" id="SSF46785">
    <property type="entry name" value="Winged helix' DNA-binding domain"/>
    <property type="match status" value="1"/>
</dbReference>
<dbReference type="RefSeq" id="WP_272138617.1">
    <property type="nucleotide sequence ID" value="NZ_JAQLOI010000003.1"/>
</dbReference>
<evidence type="ECO:0000313" key="6">
    <source>
        <dbReference type="Proteomes" id="UP001210678"/>
    </source>
</evidence>
<organism evidence="5 6">
    <name type="scientific">Vibrio algarum</name>
    <dbReference type="NCBI Taxonomy" id="3020714"/>
    <lineage>
        <taxon>Bacteria</taxon>
        <taxon>Pseudomonadati</taxon>
        <taxon>Pseudomonadota</taxon>
        <taxon>Gammaproteobacteria</taxon>
        <taxon>Vibrionales</taxon>
        <taxon>Vibrionaceae</taxon>
        <taxon>Vibrio</taxon>
    </lineage>
</organism>
<dbReference type="PROSITE" id="PS50995">
    <property type="entry name" value="HTH_MARR_2"/>
    <property type="match status" value="1"/>
</dbReference>
<dbReference type="PROSITE" id="PS01117">
    <property type="entry name" value="HTH_MARR_1"/>
    <property type="match status" value="1"/>
</dbReference>
<protein>
    <submittedName>
        <fullName evidence="5">MarR family transcriptional regulator</fullName>
    </submittedName>
</protein>
<accession>A0ABT4YUB0</accession>
<dbReference type="PRINTS" id="PR00598">
    <property type="entry name" value="HTHMARR"/>
</dbReference>
<dbReference type="EMBL" id="JAQLOI010000003">
    <property type="protein sequence ID" value="MDB1125164.1"/>
    <property type="molecule type" value="Genomic_DNA"/>
</dbReference>
<dbReference type="Proteomes" id="UP001210678">
    <property type="component" value="Unassembled WGS sequence"/>
</dbReference>
<dbReference type="PANTHER" id="PTHR42756">
    <property type="entry name" value="TRANSCRIPTIONAL REGULATOR, MARR"/>
    <property type="match status" value="1"/>
</dbReference>
<dbReference type="InterPro" id="IPR036390">
    <property type="entry name" value="WH_DNA-bd_sf"/>
</dbReference>
<evidence type="ECO:0000256" key="2">
    <source>
        <dbReference type="ARBA" id="ARBA00023125"/>
    </source>
</evidence>
<evidence type="ECO:0000256" key="3">
    <source>
        <dbReference type="ARBA" id="ARBA00023163"/>
    </source>
</evidence>
<evidence type="ECO:0000256" key="1">
    <source>
        <dbReference type="ARBA" id="ARBA00023015"/>
    </source>
</evidence>
<evidence type="ECO:0000313" key="5">
    <source>
        <dbReference type="EMBL" id="MDB1125164.1"/>
    </source>
</evidence>
<sequence length="143" mass="16407">MNTTSTTDTVFNFIQLYRLAMRSALKAHEIGLHSMHVKCLTYIERTEVCTANDIVRFFSRDKAQIARLIKEMIDKDWIQKTANPEDKRSQLLSLTENGKDLAELISATQTKVHTKIEENLTSQELAEFKRVADIMASNLKSMK</sequence>
<proteinExistence type="predicted"/>
<keyword evidence="6" id="KW-1185">Reference proteome</keyword>
<dbReference type="Pfam" id="PF01047">
    <property type="entry name" value="MarR"/>
    <property type="match status" value="1"/>
</dbReference>
<dbReference type="Gene3D" id="1.10.10.10">
    <property type="entry name" value="Winged helix-like DNA-binding domain superfamily/Winged helix DNA-binding domain"/>
    <property type="match status" value="1"/>
</dbReference>
<comment type="caution">
    <text evidence="5">The sequence shown here is derived from an EMBL/GenBank/DDBJ whole genome shotgun (WGS) entry which is preliminary data.</text>
</comment>
<dbReference type="InterPro" id="IPR000835">
    <property type="entry name" value="HTH_MarR-typ"/>
</dbReference>
<gene>
    <name evidence="5" type="ORF">PGX00_16545</name>
</gene>
<dbReference type="InterPro" id="IPR023187">
    <property type="entry name" value="Tscrpt_reg_MarR-type_CS"/>
</dbReference>
<evidence type="ECO:0000259" key="4">
    <source>
        <dbReference type="PROSITE" id="PS50995"/>
    </source>
</evidence>
<feature type="domain" description="HTH marR-type" evidence="4">
    <location>
        <begin position="1"/>
        <end position="137"/>
    </location>
</feature>
<dbReference type="SMART" id="SM00347">
    <property type="entry name" value="HTH_MARR"/>
    <property type="match status" value="1"/>
</dbReference>
<dbReference type="PANTHER" id="PTHR42756:SF1">
    <property type="entry name" value="TRANSCRIPTIONAL REPRESSOR OF EMRAB OPERON"/>
    <property type="match status" value="1"/>
</dbReference>